<gene>
    <name evidence="13 15" type="primary">lpxK</name>
    <name evidence="15" type="ORF">E7101_12030</name>
</gene>
<dbReference type="NCBIfam" id="TIGR00682">
    <property type="entry name" value="lpxK"/>
    <property type="match status" value="1"/>
</dbReference>
<protein>
    <recommendedName>
        <fullName evidence="4 13">Tetraacyldisaccharide 4'-kinase</fullName>
        <ecNumber evidence="3 13">2.7.1.130</ecNumber>
    </recommendedName>
    <alternativeName>
        <fullName evidence="12 13">Lipid A 4'-kinase</fullName>
    </alternativeName>
</protein>
<sequence length="396" mass="44861">MVLEGDFITINKKLLCLSWLYGLGVGIRNLLFEMGILKSRSFSTPVISVGNITVGGTGKTPHVEYLVRLLKPHYQVAVLSRGYKRKSSGFVLSDENTPMPMIGDEPFQIKQKFPDVVVAVDRKRTRGISKLIAGEGGVDIDVVLLDDAFQHRYVNPGVNILLVDYHRLVIYDRLLPAGRLREPVEAKNRADIVIITKCPKDLKPMEYRVITKAMNLYPYQQLFFSALEYDAPRPVFASEPNMASIDSIETLKEKNILLLTGIASPEQLMHDLQAYHSQITPLTFGDHHNFSRKDIQTINEAFAQLPEPRLVLTTEKDATRLMVVDGLSDEVKRHLYVLPLRIAIMQGQQKEFNQKILGYVFKNSRNSVLAKRKDDHKSQNSNSSGDRPRTISFRNN</sequence>
<name>A0A9D5P373_XYLRU</name>
<dbReference type="HAMAP" id="MF_00409">
    <property type="entry name" value="LpxK"/>
    <property type="match status" value="1"/>
</dbReference>
<organism evidence="15 16">
    <name type="scientific">Xylanibacter ruminicola</name>
    <name type="common">Prevotella ruminicola</name>
    <dbReference type="NCBI Taxonomy" id="839"/>
    <lineage>
        <taxon>Bacteria</taxon>
        <taxon>Pseudomonadati</taxon>
        <taxon>Bacteroidota</taxon>
        <taxon>Bacteroidia</taxon>
        <taxon>Bacteroidales</taxon>
        <taxon>Prevotellaceae</taxon>
        <taxon>Xylanibacter</taxon>
    </lineage>
</organism>
<evidence type="ECO:0000256" key="6">
    <source>
        <dbReference type="ARBA" id="ARBA00022556"/>
    </source>
</evidence>
<dbReference type="InterPro" id="IPR027417">
    <property type="entry name" value="P-loop_NTPase"/>
</dbReference>
<evidence type="ECO:0000256" key="5">
    <source>
        <dbReference type="ARBA" id="ARBA00022516"/>
    </source>
</evidence>
<dbReference type="EC" id="2.7.1.130" evidence="3 13"/>
<accession>A0A9D5P373</accession>
<evidence type="ECO:0000256" key="7">
    <source>
        <dbReference type="ARBA" id="ARBA00022679"/>
    </source>
</evidence>
<dbReference type="PANTHER" id="PTHR42724:SF1">
    <property type="entry name" value="TETRAACYLDISACCHARIDE 4'-KINASE, MITOCHONDRIAL-RELATED"/>
    <property type="match status" value="1"/>
</dbReference>
<keyword evidence="5 13" id="KW-0444">Lipid biosynthesis</keyword>
<feature type="region of interest" description="Disordered" evidence="14">
    <location>
        <begin position="370"/>
        <end position="396"/>
    </location>
</feature>
<dbReference type="GO" id="GO:0005524">
    <property type="term" value="F:ATP binding"/>
    <property type="evidence" value="ECO:0007669"/>
    <property type="project" value="UniProtKB-UniRule"/>
</dbReference>
<evidence type="ECO:0000256" key="12">
    <source>
        <dbReference type="ARBA" id="ARBA00029757"/>
    </source>
</evidence>
<keyword evidence="7 13" id="KW-0808">Transferase</keyword>
<dbReference type="GO" id="GO:0009244">
    <property type="term" value="P:lipopolysaccharide core region biosynthetic process"/>
    <property type="evidence" value="ECO:0007669"/>
    <property type="project" value="TreeGrafter"/>
</dbReference>
<dbReference type="Proteomes" id="UP000806522">
    <property type="component" value="Unassembled WGS sequence"/>
</dbReference>
<evidence type="ECO:0000313" key="16">
    <source>
        <dbReference type="Proteomes" id="UP000806522"/>
    </source>
</evidence>
<keyword evidence="9 13" id="KW-0418">Kinase</keyword>
<comment type="pathway">
    <text evidence="2 13">Glycolipid biosynthesis; lipid IV(A) biosynthesis; lipid IV(A) from (3R)-3-hydroxytetradecanoyl-[acyl-carrier-protein] and UDP-N-acetyl-alpha-D-glucosamine: step 6/6.</text>
</comment>
<dbReference type="PANTHER" id="PTHR42724">
    <property type="entry name" value="TETRAACYLDISACCHARIDE 4'-KINASE"/>
    <property type="match status" value="1"/>
</dbReference>
<comment type="catalytic activity">
    <reaction evidence="13">
        <text>a lipid A disaccharide + ATP = a lipid IVA + ADP + H(+)</text>
        <dbReference type="Rhea" id="RHEA:67840"/>
        <dbReference type="ChEBI" id="CHEBI:15378"/>
        <dbReference type="ChEBI" id="CHEBI:30616"/>
        <dbReference type="ChEBI" id="CHEBI:176343"/>
        <dbReference type="ChEBI" id="CHEBI:176425"/>
        <dbReference type="ChEBI" id="CHEBI:456216"/>
        <dbReference type="EC" id="2.7.1.130"/>
    </reaction>
</comment>
<dbReference type="GO" id="GO:0009245">
    <property type="term" value="P:lipid A biosynthetic process"/>
    <property type="evidence" value="ECO:0007669"/>
    <property type="project" value="UniProtKB-UniRule"/>
</dbReference>
<proteinExistence type="inferred from homology"/>
<dbReference type="GO" id="GO:0009029">
    <property type="term" value="F:lipid-A 4'-kinase activity"/>
    <property type="evidence" value="ECO:0007669"/>
    <property type="project" value="UniProtKB-UniRule"/>
</dbReference>
<evidence type="ECO:0000256" key="11">
    <source>
        <dbReference type="ARBA" id="ARBA00023098"/>
    </source>
</evidence>
<evidence type="ECO:0000313" key="15">
    <source>
        <dbReference type="EMBL" id="MBE6271657.1"/>
    </source>
</evidence>
<evidence type="ECO:0000256" key="4">
    <source>
        <dbReference type="ARBA" id="ARBA00016436"/>
    </source>
</evidence>
<evidence type="ECO:0000256" key="10">
    <source>
        <dbReference type="ARBA" id="ARBA00022840"/>
    </source>
</evidence>
<dbReference type="InterPro" id="IPR003758">
    <property type="entry name" value="LpxK"/>
</dbReference>
<evidence type="ECO:0000256" key="1">
    <source>
        <dbReference type="ARBA" id="ARBA00002274"/>
    </source>
</evidence>
<evidence type="ECO:0000256" key="9">
    <source>
        <dbReference type="ARBA" id="ARBA00022777"/>
    </source>
</evidence>
<evidence type="ECO:0000256" key="8">
    <source>
        <dbReference type="ARBA" id="ARBA00022741"/>
    </source>
</evidence>
<feature type="binding site" evidence="13">
    <location>
        <begin position="53"/>
        <end position="60"/>
    </location>
    <ligand>
        <name>ATP</name>
        <dbReference type="ChEBI" id="CHEBI:30616"/>
    </ligand>
</feature>
<comment type="similarity">
    <text evidence="13">Belongs to the LpxK family.</text>
</comment>
<dbReference type="SUPFAM" id="SSF52540">
    <property type="entry name" value="P-loop containing nucleoside triphosphate hydrolases"/>
    <property type="match status" value="1"/>
</dbReference>
<keyword evidence="11 13" id="KW-0443">Lipid metabolism</keyword>
<evidence type="ECO:0000256" key="3">
    <source>
        <dbReference type="ARBA" id="ARBA00012071"/>
    </source>
</evidence>
<comment type="function">
    <text evidence="1 13">Transfers the gamma-phosphate of ATP to the 4'-position of a tetraacyldisaccharide 1-phosphate intermediate (termed DS-1-P) to form tetraacyldisaccharide 1,4'-bis-phosphate (lipid IVA).</text>
</comment>
<dbReference type="GO" id="GO:0005886">
    <property type="term" value="C:plasma membrane"/>
    <property type="evidence" value="ECO:0007669"/>
    <property type="project" value="TreeGrafter"/>
</dbReference>
<keyword evidence="10 13" id="KW-0067">ATP-binding</keyword>
<evidence type="ECO:0000256" key="2">
    <source>
        <dbReference type="ARBA" id="ARBA00004870"/>
    </source>
</evidence>
<comment type="caution">
    <text evidence="15">The sequence shown here is derived from an EMBL/GenBank/DDBJ whole genome shotgun (WGS) entry which is preliminary data.</text>
</comment>
<keyword evidence="6 13" id="KW-0441">Lipid A biosynthesis</keyword>
<dbReference type="AlphaFoldDB" id="A0A9D5P373"/>
<reference evidence="15" key="1">
    <citation type="submission" date="2019-04" db="EMBL/GenBank/DDBJ databases">
        <title>Evolution of Biomass-Degrading Anaerobic Consortia Revealed by Metagenomics.</title>
        <authorList>
            <person name="Peng X."/>
        </authorList>
    </citation>
    <scope>NUCLEOTIDE SEQUENCE</scope>
    <source>
        <strain evidence="15">SIG140</strain>
    </source>
</reference>
<dbReference type="EMBL" id="SUYC01000015">
    <property type="protein sequence ID" value="MBE6271657.1"/>
    <property type="molecule type" value="Genomic_DNA"/>
</dbReference>
<dbReference type="Pfam" id="PF02606">
    <property type="entry name" value="LpxK"/>
    <property type="match status" value="1"/>
</dbReference>
<evidence type="ECO:0000256" key="13">
    <source>
        <dbReference type="HAMAP-Rule" id="MF_00409"/>
    </source>
</evidence>
<evidence type="ECO:0000256" key="14">
    <source>
        <dbReference type="SAM" id="MobiDB-lite"/>
    </source>
</evidence>
<keyword evidence="8 13" id="KW-0547">Nucleotide-binding</keyword>